<name>A0A8S1JVS6_PARPR</name>
<protein>
    <submittedName>
        <fullName evidence="1">Uncharacterized protein</fullName>
    </submittedName>
</protein>
<dbReference type="Proteomes" id="UP000688137">
    <property type="component" value="Unassembled WGS sequence"/>
</dbReference>
<evidence type="ECO:0000313" key="1">
    <source>
        <dbReference type="EMBL" id="CAD8044506.1"/>
    </source>
</evidence>
<dbReference type="AlphaFoldDB" id="A0A8S1JVS6"/>
<reference evidence="1" key="1">
    <citation type="submission" date="2021-01" db="EMBL/GenBank/DDBJ databases">
        <authorList>
            <consortium name="Genoscope - CEA"/>
            <person name="William W."/>
        </authorList>
    </citation>
    <scope>NUCLEOTIDE SEQUENCE</scope>
</reference>
<evidence type="ECO:0000313" key="2">
    <source>
        <dbReference type="Proteomes" id="UP000688137"/>
    </source>
</evidence>
<accession>A0A8S1JVS6</accession>
<dbReference type="EMBL" id="CAJJDM010000004">
    <property type="protein sequence ID" value="CAD8044506.1"/>
    <property type="molecule type" value="Genomic_DNA"/>
</dbReference>
<sequence>MKSQQNQQNRNYLIKHLQLIKEQIKWMILFSTMQHLKEIKNQYNIYYKKEHHLIEKIRQRNLMPIDVTDDQEIKLMLESK</sequence>
<keyword evidence="2" id="KW-1185">Reference proteome</keyword>
<comment type="caution">
    <text evidence="1">The sequence shown here is derived from an EMBL/GenBank/DDBJ whole genome shotgun (WGS) entry which is preliminary data.</text>
</comment>
<gene>
    <name evidence="1" type="ORF">PPRIM_AZ9-3.1.T0080070</name>
</gene>
<proteinExistence type="predicted"/>
<organism evidence="1 2">
    <name type="scientific">Paramecium primaurelia</name>
    <dbReference type="NCBI Taxonomy" id="5886"/>
    <lineage>
        <taxon>Eukaryota</taxon>
        <taxon>Sar</taxon>
        <taxon>Alveolata</taxon>
        <taxon>Ciliophora</taxon>
        <taxon>Intramacronucleata</taxon>
        <taxon>Oligohymenophorea</taxon>
        <taxon>Peniculida</taxon>
        <taxon>Parameciidae</taxon>
        <taxon>Paramecium</taxon>
    </lineage>
</organism>